<reference evidence="3 4" key="1">
    <citation type="submission" date="2023-01" db="EMBL/GenBank/DDBJ databases">
        <title>Analysis of 21 Apiospora genomes using comparative genomics revels a genus with tremendous synthesis potential of carbohydrate active enzymes and secondary metabolites.</title>
        <authorList>
            <person name="Sorensen T."/>
        </authorList>
    </citation>
    <scope>NUCLEOTIDE SEQUENCE [LARGE SCALE GENOMIC DNA]</scope>
    <source>
        <strain evidence="3 4">CBS 135458</strain>
    </source>
</reference>
<feature type="compositionally biased region" description="Polar residues" evidence="1">
    <location>
        <begin position="22"/>
        <end position="41"/>
    </location>
</feature>
<feature type="signal peptide" evidence="2">
    <location>
        <begin position="1"/>
        <end position="19"/>
    </location>
</feature>
<comment type="caution">
    <text evidence="3">The sequence shown here is derived from an EMBL/GenBank/DDBJ whole genome shotgun (WGS) entry which is preliminary data.</text>
</comment>
<keyword evidence="4" id="KW-1185">Reference proteome</keyword>
<name>A0ABR1V2U4_9PEZI</name>
<organism evidence="3 4">
    <name type="scientific">Apiospora phragmitis</name>
    <dbReference type="NCBI Taxonomy" id="2905665"/>
    <lineage>
        <taxon>Eukaryota</taxon>
        <taxon>Fungi</taxon>
        <taxon>Dikarya</taxon>
        <taxon>Ascomycota</taxon>
        <taxon>Pezizomycotina</taxon>
        <taxon>Sordariomycetes</taxon>
        <taxon>Xylariomycetidae</taxon>
        <taxon>Amphisphaeriales</taxon>
        <taxon>Apiosporaceae</taxon>
        <taxon>Apiospora</taxon>
    </lineage>
</organism>
<dbReference type="RefSeq" id="XP_066715327.1">
    <property type="nucleotide sequence ID" value="XM_066858385.1"/>
</dbReference>
<dbReference type="Proteomes" id="UP001480595">
    <property type="component" value="Unassembled WGS sequence"/>
</dbReference>
<evidence type="ECO:0000313" key="3">
    <source>
        <dbReference type="EMBL" id="KAK8064338.1"/>
    </source>
</evidence>
<feature type="region of interest" description="Disordered" evidence="1">
    <location>
        <begin position="22"/>
        <end position="60"/>
    </location>
</feature>
<proteinExistence type="predicted"/>
<evidence type="ECO:0000256" key="1">
    <source>
        <dbReference type="SAM" id="MobiDB-lite"/>
    </source>
</evidence>
<dbReference type="EMBL" id="JAQQWL010000007">
    <property type="protein sequence ID" value="KAK8064338.1"/>
    <property type="molecule type" value="Genomic_DNA"/>
</dbReference>
<evidence type="ECO:0000313" key="4">
    <source>
        <dbReference type="Proteomes" id="UP001480595"/>
    </source>
</evidence>
<gene>
    <name evidence="3" type="ORF">PG994_006976</name>
</gene>
<evidence type="ECO:0000256" key="2">
    <source>
        <dbReference type="SAM" id="SignalP"/>
    </source>
</evidence>
<feature type="chain" id="PRO_5047010884" evidence="2">
    <location>
        <begin position="20"/>
        <end position="160"/>
    </location>
</feature>
<sequence length="160" mass="17047">MQLALVSLFALAVSARVTSVRNNSTATRGTSLNPRGCSSSHELGCPGEGDDSTSTGATAGSEDDEIWCKSVSTSHNAAASNIGNMDVWLYADWHCEHEVAHVGKDGCTSIPQSYVIEAVRVLPREAINVRLQSLYRAADPIALLHRPCAPPLEKPGHSNH</sequence>
<protein>
    <submittedName>
        <fullName evidence="3">Uncharacterized protein</fullName>
    </submittedName>
</protein>
<keyword evidence="2" id="KW-0732">Signal</keyword>
<dbReference type="GeneID" id="92091448"/>
<accession>A0ABR1V2U4</accession>